<dbReference type="InterPro" id="IPR052745">
    <property type="entry name" value="G3P_Oxidase/Oxidoreductase"/>
</dbReference>
<dbReference type="PANTHER" id="PTHR42720:SF1">
    <property type="entry name" value="GLYCEROL 3-PHOSPHATE OXIDASE"/>
    <property type="match status" value="1"/>
</dbReference>
<organism evidence="3 4">
    <name type="scientific">Anaerococcus octavius</name>
    <dbReference type="NCBI Taxonomy" id="54007"/>
    <lineage>
        <taxon>Bacteria</taxon>
        <taxon>Bacillati</taxon>
        <taxon>Bacillota</taxon>
        <taxon>Tissierellia</taxon>
        <taxon>Tissierellales</taxon>
        <taxon>Peptoniphilaceae</taxon>
        <taxon>Anaerococcus</taxon>
    </lineage>
</organism>
<accession>A0A2I1M914</accession>
<dbReference type="InterPro" id="IPR036188">
    <property type="entry name" value="FAD/NAD-bd_sf"/>
</dbReference>
<evidence type="ECO:0000313" key="3">
    <source>
        <dbReference type="EMBL" id="PKZ16625.1"/>
    </source>
</evidence>
<reference evidence="3 4" key="1">
    <citation type="submission" date="2017-12" db="EMBL/GenBank/DDBJ databases">
        <title>Phylogenetic diversity of female urinary microbiome.</title>
        <authorList>
            <person name="Thomas-White K."/>
            <person name="Wolfe A.J."/>
        </authorList>
    </citation>
    <scope>NUCLEOTIDE SEQUENCE [LARGE SCALE GENOMIC DNA]</scope>
    <source>
        <strain evidence="3 4">UMB0119</strain>
    </source>
</reference>
<dbReference type="Gene3D" id="1.10.10.1100">
    <property type="entry name" value="BFD-like [2Fe-2S]-binding domain"/>
    <property type="match status" value="1"/>
</dbReference>
<feature type="domain" description="FAD dependent oxidoreductase" evidence="1">
    <location>
        <begin position="3"/>
        <end position="353"/>
    </location>
</feature>
<dbReference type="Gene3D" id="3.50.50.60">
    <property type="entry name" value="FAD/NAD(P)-binding domain"/>
    <property type="match status" value="1"/>
</dbReference>
<dbReference type="InterPro" id="IPR007419">
    <property type="entry name" value="BFD-like_2Fe2S-bd_dom"/>
</dbReference>
<evidence type="ECO:0000259" key="1">
    <source>
        <dbReference type="Pfam" id="PF01266"/>
    </source>
</evidence>
<sequence length="475" mass="52380">MKDVVIIGAGVTGTSVAYNLSKYDGDFLVVEKHSDVCEETSKANSGICHGGYDAEPGSMKAKMNVEGNHMMEELSKELDFPYDRIGTLVLCHKEEDFDKLQALYDQGIENGVGGMKIIYNEEILAMEPNVEEDVYAALLCEEAGIVDPFMMNIAYAEGSNLNGVDYKFNTEITKIEKMDDHYKLTTNDGQEIETRAVVNAAGLYSDAIHDAIMHDDKFEVRARRGEYLLLDKATRGFVNHVLFNLPTEKGKGILVTPTIDGNTLIGPTSDFVDDKSDLVTTQERIEEVIEKVEDTVTNVPVRQVITSFSGNRAHESGGDFILEETQKGFFDCVGIESPGLTSAPAIGKYMANLVKESLDLADNKEFKAGRNPIPKTSEMSTEAHNELIKENPLYGKIICRCEKVTEGEIVDAINRPLGATTVDGVKRRVRATAGRCQGGFCLPSIIEILARELGVDEEEITKKGNDSFYIEKRAK</sequence>
<comment type="caution">
    <text evidence="3">The sequence shown here is derived from an EMBL/GenBank/DDBJ whole genome shotgun (WGS) entry which is preliminary data.</text>
</comment>
<dbReference type="Gene3D" id="3.30.9.10">
    <property type="entry name" value="D-Amino Acid Oxidase, subunit A, domain 2"/>
    <property type="match status" value="1"/>
</dbReference>
<dbReference type="EMBL" id="PKGS01000003">
    <property type="protein sequence ID" value="PKZ16625.1"/>
    <property type="molecule type" value="Genomic_DNA"/>
</dbReference>
<evidence type="ECO:0000313" key="4">
    <source>
        <dbReference type="Proteomes" id="UP000234335"/>
    </source>
</evidence>
<gene>
    <name evidence="3" type="ORF">CYJ34_05355</name>
</gene>
<dbReference type="InterPro" id="IPR006076">
    <property type="entry name" value="FAD-dep_OxRdtase"/>
</dbReference>
<dbReference type="Pfam" id="PF04324">
    <property type="entry name" value="Fer2_BFD"/>
    <property type="match status" value="1"/>
</dbReference>
<proteinExistence type="predicted"/>
<dbReference type="CDD" id="cd19946">
    <property type="entry name" value="GlpA-like_Fer2_BFD-like"/>
    <property type="match status" value="1"/>
</dbReference>
<dbReference type="SUPFAM" id="SSF51905">
    <property type="entry name" value="FAD/NAD(P)-binding domain"/>
    <property type="match status" value="1"/>
</dbReference>
<feature type="domain" description="BFD-like [2Fe-2S]-binding" evidence="2">
    <location>
        <begin position="397"/>
        <end position="451"/>
    </location>
</feature>
<keyword evidence="4" id="KW-1185">Reference proteome</keyword>
<dbReference type="Proteomes" id="UP000234335">
    <property type="component" value="Unassembled WGS sequence"/>
</dbReference>
<evidence type="ECO:0000259" key="2">
    <source>
        <dbReference type="Pfam" id="PF04324"/>
    </source>
</evidence>
<protein>
    <submittedName>
        <fullName evidence="3">FAD/NAD(P)-binding oxidoreductase</fullName>
    </submittedName>
</protein>
<dbReference type="Pfam" id="PF01266">
    <property type="entry name" value="DAO"/>
    <property type="match status" value="1"/>
</dbReference>
<dbReference type="PANTHER" id="PTHR42720">
    <property type="entry name" value="GLYCEROL-3-PHOSPHATE DEHYDROGENASE"/>
    <property type="match status" value="1"/>
</dbReference>
<name>A0A2I1M914_9FIRM</name>
<dbReference type="InterPro" id="IPR041854">
    <property type="entry name" value="BFD-like_2Fe2S-bd_dom_sf"/>
</dbReference>
<dbReference type="RefSeq" id="WP_101540286.1">
    <property type="nucleotide sequence ID" value="NZ_PKGS01000003.1"/>
</dbReference>
<dbReference type="AlphaFoldDB" id="A0A2I1M914"/>